<organism evidence="3 4">
    <name type="scientific">Vecturithrix granuli</name>
    <dbReference type="NCBI Taxonomy" id="1499967"/>
    <lineage>
        <taxon>Bacteria</taxon>
        <taxon>Candidatus Moduliflexota</taxon>
        <taxon>Candidatus Vecturitrichia</taxon>
        <taxon>Candidatus Vecturitrichales</taxon>
        <taxon>Candidatus Vecturitrichaceae</taxon>
        <taxon>Candidatus Vecturithrix</taxon>
    </lineage>
</organism>
<dbReference type="eggNOG" id="COG2002">
    <property type="taxonomic scope" value="Bacteria"/>
</dbReference>
<proteinExistence type="predicted"/>
<evidence type="ECO:0000313" key="4">
    <source>
        <dbReference type="Proteomes" id="UP000030661"/>
    </source>
</evidence>
<dbReference type="GO" id="GO:0003677">
    <property type="term" value="F:DNA binding"/>
    <property type="evidence" value="ECO:0007669"/>
    <property type="project" value="UniProtKB-UniRule"/>
</dbReference>
<evidence type="ECO:0000313" key="3">
    <source>
        <dbReference type="EMBL" id="GAK58396.1"/>
    </source>
</evidence>
<evidence type="ECO:0000256" key="1">
    <source>
        <dbReference type="PROSITE-ProRule" id="PRU01076"/>
    </source>
</evidence>
<dbReference type="InterPro" id="IPR007159">
    <property type="entry name" value="SpoVT-AbrB_dom"/>
</dbReference>
<dbReference type="STRING" id="1499967.U27_05370"/>
<reference evidence="3 4" key="1">
    <citation type="journal article" date="2015" name="PeerJ">
        <title>First genomic representation of candidate bacterial phylum KSB3 points to enhanced environmental sensing as a trigger of wastewater bulking.</title>
        <authorList>
            <person name="Sekiguchi Y."/>
            <person name="Ohashi A."/>
            <person name="Parks D.H."/>
            <person name="Yamauchi T."/>
            <person name="Tyson G.W."/>
            <person name="Hugenholtz P."/>
        </authorList>
    </citation>
    <scope>NUCLEOTIDE SEQUENCE [LARGE SCALE GENOMIC DNA]</scope>
</reference>
<sequence length="75" mass="8773">MQVTADGHMKIPRHVRERLGIAPCTEVEFVEENGRFYLIKIAIRPRTQNKFQRFRGVATVKMRTDEIMQLTRGEA</sequence>
<dbReference type="InterPro" id="IPR037914">
    <property type="entry name" value="SpoVT-AbrB_sf"/>
</dbReference>
<dbReference type="SUPFAM" id="SSF89447">
    <property type="entry name" value="AbrB/MazE/MraZ-like"/>
    <property type="match status" value="1"/>
</dbReference>
<keyword evidence="4" id="KW-1185">Reference proteome</keyword>
<gene>
    <name evidence="3" type="ORF">U27_05370</name>
</gene>
<accession>A0A081C1E1</accession>
<dbReference type="HOGENOM" id="CLU_158484_5_1_0"/>
<protein>
    <submittedName>
        <fullName evidence="3">Transcriptional regulator, AbrB family</fullName>
    </submittedName>
</protein>
<dbReference type="EMBL" id="DF820467">
    <property type="protein sequence ID" value="GAK58396.1"/>
    <property type="molecule type" value="Genomic_DNA"/>
</dbReference>
<dbReference type="AlphaFoldDB" id="A0A081C1E1"/>
<evidence type="ECO:0000259" key="2">
    <source>
        <dbReference type="PROSITE" id="PS51740"/>
    </source>
</evidence>
<keyword evidence="1" id="KW-0238">DNA-binding</keyword>
<dbReference type="SMART" id="SM00966">
    <property type="entry name" value="SpoVT_AbrB"/>
    <property type="match status" value="1"/>
</dbReference>
<dbReference type="PROSITE" id="PS51740">
    <property type="entry name" value="SPOVT_ABRB"/>
    <property type="match status" value="1"/>
</dbReference>
<feature type="domain" description="SpoVT-AbrB" evidence="2">
    <location>
        <begin position="1"/>
        <end position="43"/>
    </location>
</feature>
<dbReference type="Proteomes" id="UP000030661">
    <property type="component" value="Unassembled WGS sequence"/>
</dbReference>
<name>A0A081C1E1_VECG1</name>